<reference evidence="1" key="1">
    <citation type="submission" date="2021-02" db="EMBL/GenBank/DDBJ databases">
        <authorList>
            <person name="Nowell W R."/>
        </authorList>
    </citation>
    <scope>NUCLEOTIDE SEQUENCE</scope>
</reference>
<proteinExistence type="predicted"/>
<dbReference type="Proteomes" id="UP000663866">
    <property type="component" value="Unassembled WGS sequence"/>
</dbReference>
<dbReference type="AlphaFoldDB" id="A0A820I851"/>
<feature type="non-terminal residue" evidence="1">
    <location>
        <position position="1"/>
    </location>
</feature>
<dbReference type="EMBL" id="CAJOBG010015698">
    <property type="protein sequence ID" value="CAF4304624.1"/>
    <property type="molecule type" value="Genomic_DNA"/>
</dbReference>
<protein>
    <submittedName>
        <fullName evidence="1">Uncharacterized protein</fullName>
    </submittedName>
</protein>
<dbReference type="SUPFAM" id="SSF63825">
    <property type="entry name" value="YWTD domain"/>
    <property type="match status" value="1"/>
</dbReference>
<evidence type="ECO:0000313" key="2">
    <source>
        <dbReference type="Proteomes" id="UP000663866"/>
    </source>
</evidence>
<organism evidence="1 2">
    <name type="scientific">Rotaria magnacalcarata</name>
    <dbReference type="NCBI Taxonomy" id="392030"/>
    <lineage>
        <taxon>Eukaryota</taxon>
        <taxon>Metazoa</taxon>
        <taxon>Spiralia</taxon>
        <taxon>Gnathifera</taxon>
        <taxon>Rotifera</taxon>
        <taxon>Eurotatoria</taxon>
        <taxon>Bdelloidea</taxon>
        <taxon>Philodinida</taxon>
        <taxon>Philodinidae</taxon>
        <taxon>Rotaria</taxon>
    </lineage>
</organism>
<gene>
    <name evidence="1" type="ORF">OVN521_LOCUS31432</name>
</gene>
<dbReference type="Gene3D" id="2.120.10.30">
    <property type="entry name" value="TolB, C-terminal domain"/>
    <property type="match status" value="1"/>
</dbReference>
<comment type="caution">
    <text evidence="1">The sequence shown here is derived from an EMBL/GenBank/DDBJ whole genome shotgun (WGS) entry which is preliminary data.</text>
</comment>
<sequence>VKPGPLPPATVTPGHVPFKANRCIRLLKRSAMYMNELDSSKAGPVELLGKGNQSRGSQFTSIDIEYTPINNVQLIATKNIRIKLLCSAAISKRYRLFEGDSTTGSINSPLSPTSIVGVVSISSSIYSSINNQLCQSCTENRYEVCFASTNRCQCPTTDASNMPFGITVTGGCNGSSSTNQTILNAQVDIVLGYNNTLYIGDNMTVAGGNGPGLTANQHYRPTDIFCSRMDGSVYIACANNNRIQKWQTNATFGITIAGNLNGIAGQTPYLMNKTYGIALYYEEKHPYVSDSYNNRIQRFSLR</sequence>
<accession>A0A820I851</accession>
<dbReference type="InterPro" id="IPR011042">
    <property type="entry name" value="6-blade_b-propeller_TolB-like"/>
</dbReference>
<evidence type="ECO:0000313" key="1">
    <source>
        <dbReference type="EMBL" id="CAF4304624.1"/>
    </source>
</evidence>
<name>A0A820I851_9BILA</name>
<keyword evidence="2" id="KW-1185">Reference proteome</keyword>